<name>A0A841RFA1_9SPIO</name>
<keyword evidence="2" id="KW-1185">Reference proteome</keyword>
<dbReference type="AlphaFoldDB" id="A0A841RFA1"/>
<proteinExistence type="predicted"/>
<comment type="caution">
    <text evidence="1">The sequence shown here is derived from an EMBL/GenBank/DDBJ whole genome shotgun (WGS) entry which is preliminary data.</text>
</comment>
<dbReference type="Proteomes" id="UP000587760">
    <property type="component" value="Unassembled WGS sequence"/>
</dbReference>
<reference evidence="1 2" key="1">
    <citation type="submission" date="2020-08" db="EMBL/GenBank/DDBJ databases">
        <title>Genomic Encyclopedia of Type Strains, Phase IV (KMG-IV): sequencing the most valuable type-strain genomes for metagenomic binning, comparative biology and taxonomic classification.</title>
        <authorList>
            <person name="Goeker M."/>
        </authorList>
    </citation>
    <scope>NUCLEOTIDE SEQUENCE [LARGE SCALE GENOMIC DNA]</scope>
    <source>
        <strain evidence="1 2">DSM 2461</strain>
    </source>
</reference>
<gene>
    <name evidence="1" type="ORF">HNR50_002948</name>
</gene>
<protein>
    <submittedName>
        <fullName evidence="1">Uncharacterized protein</fullName>
    </submittedName>
</protein>
<dbReference type="EMBL" id="JACHGJ010000006">
    <property type="protein sequence ID" value="MBB6481268.1"/>
    <property type="molecule type" value="Genomic_DNA"/>
</dbReference>
<organism evidence="1 2">
    <name type="scientific">Spirochaeta isovalerica</name>
    <dbReference type="NCBI Taxonomy" id="150"/>
    <lineage>
        <taxon>Bacteria</taxon>
        <taxon>Pseudomonadati</taxon>
        <taxon>Spirochaetota</taxon>
        <taxon>Spirochaetia</taxon>
        <taxon>Spirochaetales</taxon>
        <taxon>Spirochaetaceae</taxon>
        <taxon>Spirochaeta</taxon>
    </lineage>
</organism>
<dbReference type="RefSeq" id="WP_184747522.1">
    <property type="nucleotide sequence ID" value="NZ_JACHGJ010000006.1"/>
</dbReference>
<evidence type="ECO:0000313" key="1">
    <source>
        <dbReference type="EMBL" id="MBB6481268.1"/>
    </source>
</evidence>
<accession>A0A841RFA1</accession>
<sequence>MECECLSQCPFFNDKMAEKPALANIMKKRYCLDDFNSCARHKIFLAKGKSAVPPNLYPNQIEEAEKILAELK</sequence>
<evidence type="ECO:0000313" key="2">
    <source>
        <dbReference type="Proteomes" id="UP000587760"/>
    </source>
</evidence>